<dbReference type="AlphaFoldDB" id="A0A6L3SZ47"/>
<keyword evidence="8" id="KW-1185">Reference proteome</keyword>
<evidence type="ECO:0000313" key="8">
    <source>
        <dbReference type="Proteomes" id="UP000474159"/>
    </source>
</evidence>
<sequence length="141" mass="15552">MSRLVKRSLMGGLVATALGVAAINHVGQEEGLRLKSYKDTVGVSTACYGETKNIKMGMVFTKAQCDEMLLKRIDEFANKVEHCVKAPMSDKTEIAFVSFTYNIGQAGFCSSSTVRLYNAGRKVEACRAMMLWTKQKELVGR</sequence>
<organism evidence="7 8">
    <name type="scientific">Methylobacterium soli</name>
    <dbReference type="NCBI Taxonomy" id="553447"/>
    <lineage>
        <taxon>Bacteria</taxon>
        <taxon>Pseudomonadati</taxon>
        <taxon>Pseudomonadota</taxon>
        <taxon>Alphaproteobacteria</taxon>
        <taxon>Hyphomicrobiales</taxon>
        <taxon>Methylobacteriaceae</taxon>
        <taxon>Methylobacterium</taxon>
    </lineage>
</organism>
<keyword evidence="3 6" id="KW-0081">Bacteriolytic enzyme</keyword>
<dbReference type="Gene3D" id="1.10.530.40">
    <property type="match status" value="1"/>
</dbReference>
<dbReference type="GO" id="GO:0042742">
    <property type="term" value="P:defense response to bacterium"/>
    <property type="evidence" value="ECO:0007669"/>
    <property type="project" value="UniProtKB-KW"/>
</dbReference>
<dbReference type="InterPro" id="IPR023346">
    <property type="entry name" value="Lysozyme-like_dom_sf"/>
</dbReference>
<dbReference type="Pfam" id="PF00959">
    <property type="entry name" value="Phage_lysozyme"/>
    <property type="match status" value="1"/>
</dbReference>
<keyword evidence="2 6" id="KW-0929">Antimicrobial</keyword>
<evidence type="ECO:0000256" key="3">
    <source>
        <dbReference type="ARBA" id="ARBA00022638"/>
    </source>
</evidence>
<dbReference type="InterPro" id="IPR051018">
    <property type="entry name" value="Bacteriophage_GH24"/>
</dbReference>
<keyword evidence="4 6" id="KW-0378">Hydrolase</keyword>
<name>A0A6L3SZ47_9HYPH</name>
<dbReference type="PANTHER" id="PTHR38107">
    <property type="match status" value="1"/>
</dbReference>
<accession>A0A6L3SZ47</accession>
<protein>
    <recommendedName>
        <fullName evidence="6">Lysozyme</fullName>
        <ecNumber evidence="6">3.2.1.17</ecNumber>
    </recommendedName>
</protein>
<dbReference type="GO" id="GO:0016998">
    <property type="term" value="P:cell wall macromolecule catabolic process"/>
    <property type="evidence" value="ECO:0007669"/>
    <property type="project" value="InterPro"/>
</dbReference>
<evidence type="ECO:0000313" key="7">
    <source>
        <dbReference type="EMBL" id="KAB1079324.1"/>
    </source>
</evidence>
<dbReference type="InterPro" id="IPR023347">
    <property type="entry name" value="Lysozyme_dom_sf"/>
</dbReference>
<evidence type="ECO:0000256" key="1">
    <source>
        <dbReference type="ARBA" id="ARBA00000632"/>
    </source>
</evidence>
<dbReference type="Proteomes" id="UP000474159">
    <property type="component" value="Unassembled WGS sequence"/>
</dbReference>
<dbReference type="GO" id="GO:0009253">
    <property type="term" value="P:peptidoglycan catabolic process"/>
    <property type="evidence" value="ECO:0007669"/>
    <property type="project" value="InterPro"/>
</dbReference>
<evidence type="ECO:0000256" key="4">
    <source>
        <dbReference type="ARBA" id="ARBA00022801"/>
    </source>
</evidence>
<dbReference type="EMBL" id="VZZK01000009">
    <property type="protein sequence ID" value="KAB1079324.1"/>
    <property type="molecule type" value="Genomic_DNA"/>
</dbReference>
<evidence type="ECO:0000256" key="2">
    <source>
        <dbReference type="ARBA" id="ARBA00022529"/>
    </source>
</evidence>
<evidence type="ECO:0000256" key="5">
    <source>
        <dbReference type="ARBA" id="ARBA00023295"/>
    </source>
</evidence>
<comment type="similarity">
    <text evidence="6">Belongs to the glycosyl hydrolase 24 family.</text>
</comment>
<comment type="caution">
    <text evidence="7">The sequence shown here is derived from an EMBL/GenBank/DDBJ whole genome shotgun (WGS) entry which is preliminary data.</text>
</comment>
<keyword evidence="5 6" id="KW-0326">Glycosidase</keyword>
<dbReference type="RefSeq" id="WP_151000059.1">
    <property type="nucleotide sequence ID" value="NZ_BPQY01000188.1"/>
</dbReference>
<dbReference type="OrthoDB" id="5327667at2"/>
<dbReference type="EC" id="3.2.1.17" evidence="6"/>
<dbReference type="GO" id="GO:0003796">
    <property type="term" value="F:lysozyme activity"/>
    <property type="evidence" value="ECO:0007669"/>
    <property type="project" value="UniProtKB-EC"/>
</dbReference>
<dbReference type="InterPro" id="IPR034690">
    <property type="entry name" value="Endolysin_T4_type"/>
</dbReference>
<gene>
    <name evidence="7" type="ORF">F6X53_10980</name>
</gene>
<proteinExistence type="inferred from homology"/>
<dbReference type="GO" id="GO:0031640">
    <property type="term" value="P:killing of cells of another organism"/>
    <property type="evidence" value="ECO:0007669"/>
    <property type="project" value="UniProtKB-KW"/>
</dbReference>
<comment type="catalytic activity">
    <reaction evidence="1 6">
        <text>Hydrolysis of (1-&gt;4)-beta-linkages between N-acetylmuramic acid and N-acetyl-D-glucosamine residues in a peptidoglycan and between N-acetyl-D-glucosamine residues in chitodextrins.</text>
        <dbReference type="EC" id="3.2.1.17"/>
    </reaction>
</comment>
<dbReference type="InterPro" id="IPR002196">
    <property type="entry name" value="Glyco_hydro_24"/>
</dbReference>
<dbReference type="HAMAP" id="MF_04110">
    <property type="entry name" value="ENDOLYSIN_T4"/>
    <property type="match status" value="1"/>
</dbReference>
<reference evidence="7 8" key="1">
    <citation type="submission" date="2019-09" db="EMBL/GenBank/DDBJ databases">
        <title>YIM 48816 draft genome.</title>
        <authorList>
            <person name="Jiang L."/>
        </authorList>
    </citation>
    <scope>NUCLEOTIDE SEQUENCE [LARGE SCALE GENOMIC DNA]</scope>
    <source>
        <strain evidence="7 8">YIM 48816</strain>
    </source>
</reference>
<evidence type="ECO:0000256" key="6">
    <source>
        <dbReference type="RuleBase" id="RU003788"/>
    </source>
</evidence>
<dbReference type="SUPFAM" id="SSF53955">
    <property type="entry name" value="Lysozyme-like"/>
    <property type="match status" value="1"/>
</dbReference>
<dbReference type="CDD" id="cd16900">
    <property type="entry name" value="endolysin_R21-like"/>
    <property type="match status" value="1"/>
</dbReference>
<dbReference type="PANTHER" id="PTHR38107:SF3">
    <property type="entry name" value="LYSOZYME RRRD-RELATED"/>
    <property type="match status" value="1"/>
</dbReference>